<proteinExistence type="predicted"/>
<dbReference type="Proteomes" id="UP000277928">
    <property type="component" value="Unassembled WGS sequence"/>
</dbReference>
<reference evidence="1 2" key="1">
    <citation type="submission" date="2018-08" db="EMBL/GenBank/DDBJ databases">
        <authorList>
            <person name="Laetsch R D."/>
            <person name="Stevens L."/>
            <person name="Kumar S."/>
            <person name="Blaxter L. M."/>
        </authorList>
    </citation>
    <scope>NUCLEOTIDE SEQUENCE [LARGE SCALE GENOMIC DNA]</scope>
</reference>
<keyword evidence="2" id="KW-1185">Reference proteome</keyword>
<dbReference type="EMBL" id="UYRX01000176">
    <property type="protein sequence ID" value="VDK76522.1"/>
    <property type="molecule type" value="Genomic_DNA"/>
</dbReference>
<sequence>MNEVGHEIYCPSSVVKDALQISLYAVVHDCLVLSIRCISSNCTFIVFQSTNSECFRVEISLAALEFTTSSMMCFEGLLVVIISSTPTLSHWVLLVLVSCCEAILSGSFHFL</sequence>
<organism evidence="1 2">
    <name type="scientific">Litomosoides sigmodontis</name>
    <name type="common">Filarial nematode worm</name>
    <dbReference type="NCBI Taxonomy" id="42156"/>
    <lineage>
        <taxon>Eukaryota</taxon>
        <taxon>Metazoa</taxon>
        <taxon>Ecdysozoa</taxon>
        <taxon>Nematoda</taxon>
        <taxon>Chromadorea</taxon>
        <taxon>Rhabditida</taxon>
        <taxon>Spirurina</taxon>
        <taxon>Spiruromorpha</taxon>
        <taxon>Filarioidea</taxon>
        <taxon>Onchocercidae</taxon>
        <taxon>Litomosoides</taxon>
    </lineage>
</organism>
<evidence type="ECO:0000313" key="1">
    <source>
        <dbReference type="EMBL" id="VDK76522.1"/>
    </source>
</evidence>
<protein>
    <submittedName>
        <fullName evidence="1">Uncharacterized protein</fullName>
    </submittedName>
</protein>
<dbReference type="AlphaFoldDB" id="A0A3P6SKV7"/>
<name>A0A3P6SKV7_LITSI</name>
<gene>
    <name evidence="1" type="ORF">NLS_LOCUS3306</name>
</gene>
<evidence type="ECO:0000313" key="2">
    <source>
        <dbReference type="Proteomes" id="UP000277928"/>
    </source>
</evidence>
<accession>A0A3P6SKV7</accession>